<keyword evidence="1" id="KW-0472">Membrane</keyword>
<name>A0A4R5MMY1_9SPHI</name>
<dbReference type="Proteomes" id="UP000295668">
    <property type="component" value="Unassembled WGS sequence"/>
</dbReference>
<reference evidence="2 3" key="1">
    <citation type="submission" date="2019-02" db="EMBL/GenBank/DDBJ databases">
        <title>Pedobacter sp. nov., a novel speices isolated from soil of pinguins habitat in Antarcitica.</title>
        <authorList>
            <person name="He R.-H."/>
        </authorList>
    </citation>
    <scope>NUCLEOTIDE SEQUENCE [LARGE SCALE GENOMIC DNA]</scope>
    <source>
        <strain evidence="2 3">E01020</strain>
    </source>
</reference>
<evidence type="ECO:0000256" key="1">
    <source>
        <dbReference type="SAM" id="Phobius"/>
    </source>
</evidence>
<accession>A0A4R5MMY1</accession>
<dbReference type="RefSeq" id="WP_133261832.1">
    <property type="nucleotide sequence ID" value="NZ_SJCY01000003.1"/>
</dbReference>
<keyword evidence="1" id="KW-1133">Transmembrane helix</keyword>
<dbReference type="EMBL" id="SJCY01000003">
    <property type="protein sequence ID" value="TDG36886.1"/>
    <property type="molecule type" value="Genomic_DNA"/>
</dbReference>
<keyword evidence="1" id="KW-0812">Transmembrane</keyword>
<organism evidence="2 3">
    <name type="scientific">Pedobacter changchengzhani</name>
    <dbReference type="NCBI Taxonomy" id="2529274"/>
    <lineage>
        <taxon>Bacteria</taxon>
        <taxon>Pseudomonadati</taxon>
        <taxon>Bacteroidota</taxon>
        <taxon>Sphingobacteriia</taxon>
        <taxon>Sphingobacteriales</taxon>
        <taxon>Sphingobacteriaceae</taxon>
        <taxon>Pedobacter</taxon>
    </lineage>
</organism>
<comment type="caution">
    <text evidence="2">The sequence shown here is derived from an EMBL/GenBank/DDBJ whole genome shotgun (WGS) entry which is preliminary data.</text>
</comment>
<feature type="transmembrane region" description="Helical" evidence="1">
    <location>
        <begin position="31"/>
        <end position="53"/>
    </location>
</feature>
<sequence length="189" mass="21731">MTFRYKVLISALGSVILFTILLFFTPVNDRTFINVLSIIGFLLSLLGILIAYFQILSIKTISDETNKKIGQSIELNNKIFTLSDLSRKAAMVDEIMGYLRDNKIDMCILRMKDLKIIINNLRNQEKYHALVSRKQFKGVFDNFNLDLYNFQTAHLGSSINKATVIKHLEDLSTLFLSVEIKLKTHNYDT</sequence>
<evidence type="ECO:0000313" key="2">
    <source>
        <dbReference type="EMBL" id="TDG36886.1"/>
    </source>
</evidence>
<feature type="transmembrane region" description="Helical" evidence="1">
    <location>
        <begin position="7"/>
        <end position="25"/>
    </location>
</feature>
<dbReference type="AlphaFoldDB" id="A0A4R5MMY1"/>
<proteinExistence type="predicted"/>
<protein>
    <submittedName>
        <fullName evidence="2">Uncharacterized protein</fullName>
    </submittedName>
</protein>
<keyword evidence="3" id="KW-1185">Reference proteome</keyword>
<gene>
    <name evidence="2" type="ORF">EZJ43_06295</name>
</gene>
<evidence type="ECO:0000313" key="3">
    <source>
        <dbReference type="Proteomes" id="UP000295668"/>
    </source>
</evidence>